<dbReference type="PIRSF" id="PIRSF000303">
    <property type="entry name" value="Glutathion_perox"/>
    <property type="match status" value="1"/>
</dbReference>
<dbReference type="AlphaFoldDB" id="A0A517XWW1"/>
<comment type="similarity">
    <text evidence="1 5">Belongs to the glutathione peroxidase family.</text>
</comment>
<dbReference type="PROSITE" id="PS00460">
    <property type="entry name" value="GLUTATHIONE_PEROXID_1"/>
    <property type="match status" value="1"/>
</dbReference>
<dbReference type="Proteomes" id="UP000319576">
    <property type="component" value="Chromosome"/>
</dbReference>
<dbReference type="EMBL" id="CP036273">
    <property type="protein sequence ID" value="QDU22000.1"/>
    <property type="molecule type" value="Genomic_DNA"/>
</dbReference>
<dbReference type="Pfam" id="PF00255">
    <property type="entry name" value="GSHPx"/>
    <property type="match status" value="1"/>
</dbReference>
<dbReference type="FunFam" id="3.40.30.10:FF:000010">
    <property type="entry name" value="Glutathione peroxidase"/>
    <property type="match status" value="1"/>
</dbReference>
<dbReference type="InterPro" id="IPR013766">
    <property type="entry name" value="Thioredoxin_domain"/>
</dbReference>
<dbReference type="PROSITE" id="PS51352">
    <property type="entry name" value="THIOREDOXIN_2"/>
    <property type="match status" value="1"/>
</dbReference>
<dbReference type="Gene3D" id="3.40.30.10">
    <property type="entry name" value="Glutaredoxin"/>
    <property type="match status" value="1"/>
</dbReference>
<dbReference type="SUPFAM" id="SSF52833">
    <property type="entry name" value="Thioredoxin-like"/>
    <property type="match status" value="1"/>
</dbReference>
<gene>
    <name evidence="7" type="primary">gpx1</name>
    <name evidence="7" type="ORF">ETAA1_39750</name>
</gene>
<evidence type="ECO:0000313" key="7">
    <source>
        <dbReference type="EMBL" id="QDU22000.1"/>
    </source>
</evidence>
<evidence type="ECO:0000256" key="5">
    <source>
        <dbReference type="RuleBase" id="RU000499"/>
    </source>
</evidence>
<evidence type="ECO:0000259" key="6">
    <source>
        <dbReference type="PROSITE" id="PS51352"/>
    </source>
</evidence>
<dbReference type="PROSITE" id="PS00763">
    <property type="entry name" value="GLUTATHIONE_PEROXID_2"/>
    <property type="match status" value="1"/>
</dbReference>
<sequence length="162" mass="18116">MPDDNIYDIPVTALDGTPGTLAPYRGHVMLVVNVASKCGFTPQYAGLEELYRRYKDRGFVVLGFPCNQFLWQERGDPGEIAGFCSTTYGVTFPLFEKVKVNGPGTHQLFRHLKAARRGLLWTKAIKWNFTKFLVSRDGEVVARYGTSTKPEKLVGAIEKLLA</sequence>
<dbReference type="InterPro" id="IPR029759">
    <property type="entry name" value="GPX_AS"/>
</dbReference>
<evidence type="ECO:0000256" key="3">
    <source>
        <dbReference type="ARBA" id="ARBA00023002"/>
    </source>
</evidence>
<keyword evidence="2 5" id="KW-0575">Peroxidase</keyword>
<evidence type="ECO:0000256" key="2">
    <source>
        <dbReference type="ARBA" id="ARBA00022559"/>
    </source>
</evidence>
<dbReference type="PRINTS" id="PR01011">
    <property type="entry name" value="GLUTPROXDASE"/>
</dbReference>
<dbReference type="InterPro" id="IPR000889">
    <property type="entry name" value="Glutathione_peroxidase"/>
</dbReference>
<dbReference type="GO" id="GO:0034599">
    <property type="term" value="P:cellular response to oxidative stress"/>
    <property type="evidence" value="ECO:0007669"/>
    <property type="project" value="TreeGrafter"/>
</dbReference>
<dbReference type="RefSeq" id="WP_145241375.1">
    <property type="nucleotide sequence ID" value="NZ_CP036273.1"/>
</dbReference>
<reference evidence="7 8" key="1">
    <citation type="submission" date="2019-02" db="EMBL/GenBank/DDBJ databases">
        <title>Deep-cultivation of Planctomycetes and their phenomic and genomic characterization uncovers novel biology.</title>
        <authorList>
            <person name="Wiegand S."/>
            <person name="Jogler M."/>
            <person name="Boedeker C."/>
            <person name="Pinto D."/>
            <person name="Vollmers J."/>
            <person name="Rivas-Marin E."/>
            <person name="Kohn T."/>
            <person name="Peeters S.H."/>
            <person name="Heuer A."/>
            <person name="Rast P."/>
            <person name="Oberbeckmann S."/>
            <person name="Bunk B."/>
            <person name="Jeske O."/>
            <person name="Meyerdierks A."/>
            <person name="Storesund J.E."/>
            <person name="Kallscheuer N."/>
            <person name="Luecker S."/>
            <person name="Lage O.M."/>
            <person name="Pohl T."/>
            <person name="Merkel B.J."/>
            <person name="Hornburger P."/>
            <person name="Mueller R.-W."/>
            <person name="Bruemmer F."/>
            <person name="Labrenz M."/>
            <person name="Spormann A.M."/>
            <person name="Op den Camp H."/>
            <person name="Overmann J."/>
            <person name="Amann R."/>
            <person name="Jetten M.S.M."/>
            <person name="Mascher T."/>
            <person name="Medema M.H."/>
            <person name="Devos D.P."/>
            <person name="Kaster A.-K."/>
            <person name="Ovreas L."/>
            <person name="Rohde M."/>
            <person name="Galperin M.Y."/>
            <person name="Jogler C."/>
        </authorList>
    </citation>
    <scope>NUCLEOTIDE SEQUENCE [LARGE SCALE GENOMIC DNA]</scope>
    <source>
        <strain evidence="7 8">ETA_A1</strain>
    </source>
</reference>
<dbReference type="PANTHER" id="PTHR11592:SF78">
    <property type="entry name" value="GLUTATHIONE PEROXIDASE"/>
    <property type="match status" value="1"/>
</dbReference>
<evidence type="ECO:0000256" key="1">
    <source>
        <dbReference type="ARBA" id="ARBA00006926"/>
    </source>
</evidence>
<organism evidence="7 8">
    <name type="scientific">Urbifossiella limnaea</name>
    <dbReference type="NCBI Taxonomy" id="2528023"/>
    <lineage>
        <taxon>Bacteria</taxon>
        <taxon>Pseudomonadati</taxon>
        <taxon>Planctomycetota</taxon>
        <taxon>Planctomycetia</taxon>
        <taxon>Gemmatales</taxon>
        <taxon>Gemmataceae</taxon>
        <taxon>Urbifossiella</taxon>
    </lineage>
</organism>
<dbReference type="KEGG" id="uli:ETAA1_39750"/>
<dbReference type="OrthoDB" id="9789406at2"/>
<proteinExistence type="inferred from homology"/>
<feature type="active site" evidence="4">
    <location>
        <position position="38"/>
    </location>
</feature>
<dbReference type="PANTHER" id="PTHR11592">
    <property type="entry name" value="GLUTATHIONE PEROXIDASE"/>
    <property type="match status" value="1"/>
</dbReference>
<evidence type="ECO:0000256" key="4">
    <source>
        <dbReference type="PIRSR" id="PIRSR000303-1"/>
    </source>
</evidence>
<protein>
    <recommendedName>
        <fullName evidence="5">Glutathione peroxidase</fullName>
    </recommendedName>
</protein>
<keyword evidence="8" id="KW-1185">Reference proteome</keyword>
<dbReference type="CDD" id="cd00340">
    <property type="entry name" value="GSH_Peroxidase"/>
    <property type="match status" value="1"/>
</dbReference>
<dbReference type="PROSITE" id="PS51355">
    <property type="entry name" value="GLUTATHIONE_PEROXID_3"/>
    <property type="match status" value="1"/>
</dbReference>
<dbReference type="InterPro" id="IPR029760">
    <property type="entry name" value="GPX_CS"/>
</dbReference>
<evidence type="ECO:0000313" key="8">
    <source>
        <dbReference type="Proteomes" id="UP000319576"/>
    </source>
</evidence>
<name>A0A517XWW1_9BACT</name>
<feature type="domain" description="Thioredoxin" evidence="6">
    <location>
        <begin position="1"/>
        <end position="162"/>
    </location>
</feature>
<keyword evidence="3 5" id="KW-0560">Oxidoreductase</keyword>
<dbReference type="InterPro" id="IPR036249">
    <property type="entry name" value="Thioredoxin-like_sf"/>
</dbReference>
<dbReference type="GO" id="GO:0004601">
    <property type="term" value="F:peroxidase activity"/>
    <property type="evidence" value="ECO:0007669"/>
    <property type="project" value="UniProtKB-KW"/>
</dbReference>
<accession>A0A517XWW1</accession>